<dbReference type="Proteomes" id="UP000265497">
    <property type="component" value="Unassembled WGS sequence"/>
</dbReference>
<dbReference type="AlphaFoldDB" id="A0A3A1YAH7"/>
<evidence type="ECO:0000313" key="1">
    <source>
        <dbReference type="EMBL" id="RIY35303.1"/>
    </source>
</evidence>
<proteinExistence type="predicted"/>
<gene>
    <name evidence="1" type="ORF">CKY20_10925</name>
</gene>
<name>A0A3A1YAH7_9FLAO</name>
<sequence>METDKLDELLEKITDYCFEYTYGEISFLKKEILFISDFFSVLDLTILPISTKNIQAQLENIKSSDDTFFETSEKLNDKVFTTIKAYKKLTEMDIREISFWKLLACFFSVEFEPNDLIIEYASYELLKLGISEDLIIEKLYKHFGDILSDNAPR</sequence>
<organism evidence="1 2">
    <name type="scientific">Capnocytophaga canis</name>
    <dbReference type="NCBI Taxonomy" id="1848903"/>
    <lineage>
        <taxon>Bacteria</taxon>
        <taxon>Pseudomonadati</taxon>
        <taxon>Bacteroidota</taxon>
        <taxon>Flavobacteriia</taxon>
        <taxon>Flavobacteriales</taxon>
        <taxon>Flavobacteriaceae</taxon>
        <taxon>Capnocytophaga</taxon>
    </lineage>
</organism>
<dbReference type="RefSeq" id="WP_119653111.1">
    <property type="nucleotide sequence ID" value="NZ_NSDI01000014.1"/>
</dbReference>
<protein>
    <submittedName>
        <fullName evidence="1">Uncharacterized protein</fullName>
    </submittedName>
</protein>
<reference evidence="1 2" key="1">
    <citation type="submission" date="2017-08" db="EMBL/GenBank/DDBJ databases">
        <title>Capnocytophaga canis 17-158 assembly.</title>
        <authorList>
            <person name="Gulvik C.A."/>
        </authorList>
    </citation>
    <scope>NUCLEOTIDE SEQUENCE [LARGE SCALE GENOMIC DNA]</scope>
    <source>
        <strain evidence="1 2">17-158</strain>
    </source>
</reference>
<evidence type="ECO:0000313" key="2">
    <source>
        <dbReference type="Proteomes" id="UP000265497"/>
    </source>
</evidence>
<dbReference type="EMBL" id="NSDI01000014">
    <property type="protein sequence ID" value="RIY35303.1"/>
    <property type="molecule type" value="Genomic_DNA"/>
</dbReference>
<accession>A0A3A1YAH7</accession>
<comment type="caution">
    <text evidence="1">The sequence shown here is derived from an EMBL/GenBank/DDBJ whole genome shotgun (WGS) entry which is preliminary data.</text>
</comment>